<comment type="caution">
    <text evidence="1">The sequence shown here is derived from an EMBL/GenBank/DDBJ whole genome shotgun (WGS) entry which is preliminary data.</text>
</comment>
<dbReference type="RefSeq" id="WP_118767782.1">
    <property type="nucleotide sequence ID" value="NZ_QWKP01000208.1"/>
</dbReference>
<evidence type="ECO:0000313" key="2">
    <source>
        <dbReference type="Proteomes" id="UP000283374"/>
    </source>
</evidence>
<dbReference type="OrthoDB" id="4571565at2"/>
<keyword evidence="2" id="KW-1185">Reference proteome</keyword>
<reference evidence="1 2" key="1">
    <citation type="submission" date="2018-08" db="EMBL/GenBank/DDBJ databases">
        <title>Cellulomonas rhizosphaerae sp. nov., a novel actinomycete isolated from soil.</title>
        <authorList>
            <person name="Tian Y."/>
        </authorList>
    </citation>
    <scope>NUCLEOTIDE SEQUENCE [LARGE SCALE GENOMIC DNA]</scope>
    <source>
        <strain evidence="1 2">NEAU-TCZ24</strain>
    </source>
</reference>
<sequence>MTEVVEAWAEPDDVFCLVYRQPLYGDVLLGLRRAVEPDWTIDGVVDEILSFELGEPLGSLFDTLIRNDAGVHWWNGHPDEWKVRR</sequence>
<accession>A0A413RJV5</accession>
<name>A0A413RJV5_9CELL</name>
<organism evidence="1 2">
    <name type="scientific">Cellulomonas rhizosphaerae</name>
    <dbReference type="NCBI Taxonomy" id="2293719"/>
    <lineage>
        <taxon>Bacteria</taxon>
        <taxon>Bacillati</taxon>
        <taxon>Actinomycetota</taxon>
        <taxon>Actinomycetes</taxon>
        <taxon>Micrococcales</taxon>
        <taxon>Cellulomonadaceae</taxon>
        <taxon>Cellulomonas</taxon>
    </lineage>
</organism>
<dbReference type="AlphaFoldDB" id="A0A413RJV5"/>
<protein>
    <submittedName>
        <fullName evidence="1">Uncharacterized protein</fullName>
    </submittedName>
</protein>
<evidence type="ECO:0000313" key="1">
    <source>
        <dbReference type="EMBL" id="RHA39005.1"/>
    </source>
</evidence>
<proteinExistence type="predicted"/>
<gene>
    <name evidence="1" type="ORF">D1825_12710</name>
</gene>
<dbReference type="Proteomes" id="UP000283374">
    <property type="component" value="Unassembled WGS sequence"/>
</dbReference>
<dbReference type="EMBL" id="QWKP01000208">
    <property type="protein sequence ID" value="RHA39005.1"/>
    <property type="molecule type" value="Genomic_DNA"/>
</dbReference>